<feature type="domain" description="Acyl-CoA thioester hydrolase/bile acid-CoA amino acid N-acetyltransferase" evidence="5">
    <location>
        <begin position="34"/>
        <end position="150"/>
    </location>
</feature>
<dbReference type="GO" id="GO:0006637">
    <property type="term" value="P:acyl-CoA metabolic process"/>
    <property type="evidence" value="ECO:0007669"/>
    <property type="project" value="InterPro"/>
</dbReference>
<dbReference type="AlphaFoldDB" id="A0A285KPJ0"/>
<dbReference type="InterPro" id="IPR016662">
    <property type="entry name" value="Acyl-CoA_thioEstase_long-chain"/>
</dbReference>
<keyword evidence="8" id="KW-1185">Reference proteome</keyword>
<dbReference type="PROSITE" id="PS51257">
    <property type="entry name" value="PROKAR_LIPOPROTEIN"/>
    <property type="match status" value="1"/>
</dbReference>
<proteinExistence type="inferred from homology"/>
<feature type="domain" description="BAAT/Acyl-CoA thioester hydrolase C-terminal" evidence="6">
    <location>
        <begin position="215"/>
        <end position="400"/>
    </location>
</feature>
<dbReference type="SUPFAM" id="SSF53474">
    <property type="entry name" value="alpha/beta-Hydrolases"/>
    <property type="match status" value="1"/>
</dbReference>
<dbReference type="PANTHER" id="PTHR10824">
    <property type="entry name" value="ACYL-COENZYME A THIOESTERASE-RELATED"/>
    <property type="match status" value="1"/>
</dbReference>
<feature type="region of interest" description="Disordered" evidence="3">
    <location>
        <begin position="70"/>
        <end position="90"/>
    </location>
</feature>
<protein>
    <submittedName>
        <fullName evidence="7">BAAT / Acyl-CoA thioester hydrolase C terminal</fullName>
    </submittedName>
</protein>
<dbReference type="GO" id="GO:0047617">
    <property type="term" value="F:fatty acyl-CoA hydrolase activity"/>
    <property type="evidence" value="ECO:0007669"/>
    <property type="project" value="TreeGrafter"/>
</dbReference>
<dbReference type="Gene3D" id="2.60.40.2240">
    <property type="entry name" value="Acyl-CoA thioester hydrolase/BAAT N-terminal domain"/>
    <property type="match status" value="1"/>
</dbReference>
<evidence type="ECO:0000256" key="1">
    <source>
        <dbReference type="ARBA" id="ARBA00006538"/>
    </source>
</evidence>
<dbReference type="Gene3D" id="3.40.50.1820">
    <property type="entry name" value="alpha/beta hydrolase"/>
    <property type="match status" value="1"/>
</dbReference>
<dbReference type="Proteomes" id="UP000219612">
    <property type="component" value="Unassembled WGS sequence"/>
</dbReference>
<dbReference type="Pfam" id="PF04775">
    <property type="entry name" value="Bile_Hydr_Trans"/>
    <property type="match status" value="1"/>
</dbReference>
<feature type="signal peptide" evidence="4">
    <location>
        <begin position="1"/>
        <end position="22"/>
    </location>
</feature>
<dbReference type="GO" id="GO:0006631">
    <property type="term" value="P:fatty acid metabolic process"/>
    <property type="evidence" value="ECO:0007669"/>
    <property type="project" value="TreeGrafter"/>
</dbReference>
<dbReference type="RefSeq" id="WP_179855705.1">
    <property type="nucleotide sequence ID" value="NZ_OBDY01000052.1"/>
</dbReference>
<dbReference type="PIRSF" id="PIRSF016521">
    <property type="entry name" value="Acyl-CoA_hydro"/>
    <property type="match status" value="1"/>
</dbReference>
<feature type="chain" id="PRO_5039713034" evidence="4">
    <location>
        <begin position="23"/>
        <end position="401"/>
    </location>
</feature>
<dbReference type="InterPro" id="IPR042490">
    <property type="entry name" value="Thio_Ohase/BAAT_N"/>
</dbReference>
<keyword evidence="7" id="KW-0378">Hydrolase</keyword>
<evidence type="ECO:0000256" key="3">
    <source>
        <dbReference type="SAM" id="MobiDB-lite"/>
    </source>
</evidence>
<keyword evidence="4" id="KW-0732">Signal</keyword>
<evidence type="ECO:0000256" key="4">
    <source>
        <dbReference type="SAM" id="SignalP"/>
    </source>
</evidence>
<feature type="region of interest" description="Disordered" evidence="3">
    <location>
        <begin position="360"/>
        <end position="381"/>
    </location>
</feature>
<evidence type="ECO:0000259" key="5">
    <source>
        <dbReference type="Pfam" id="PF04775"/>
    </source>
</evidence>
<evidence type="ECO:0000313" key="8">
    <source>
        <dbReference type="Proteomes" id="UP000219612"/>
    </source>
</evidence>
<dbReference type="PANTHER" id="PTHR10824:SF4">
    <property type="entry name" value="ACYL-COENZYME A THIOESTERASE 1-LIKE"/>
    <property type="match status" value="1"/>
</dbReference>
<sequence length="401" mass="40991">MRRMIVPAALLLLAGCGHGPSAALHVAATTALFDAPLGVTLTGLPAHHDVVVRATATDKSGAQWSSAATFESSGAGTVDPATQAPVSGSYTGTHDTGLLWSMTSEGKTSLSPPPAGTKVSLTATVDGDRVAGGELLRLRDAPGVTSQDITKDFTGTFYAPAGAGEKRPAVLAFGGSEGGAGGGTSSARALAAKGIPALGIGYFDVPGRPAHLERIPLEYFATALRWLAKQPGVDPARMYVYGVSRGSEAALLLGVNYPDLVHGVVAGSPSSVVYPGLPDTSQPAWTFHGKPIPSIGLSEAGMATPPKTPAAVIPVERIRGKIFLLCGDDDKLWPSCVFSGAIAARRGDRPYTEVTEPGAGHYVGDPMPNQPTAPGAQVGGSQQADALGRLDAWPKLLSFLS</sequence>
<feature type="active site" description="Charge relay system" evidence="2">
    <location>
        <position position="361"/>
    </location>
</feature>
<dbReference type="InterPro" id="IPR006862">
    <property type="entry name" value="Thio_Ohase/aa_AcTrfase"/>
</dbReference>
<dbReference type="InterPro" id="IPR014940">
    <property type="entry name" value="BAAT_C"/>
</dbReference>
<name>A0A285KPJ0_9ACTN</name>
<evidence type="ECO:0000313" key="7">
    <source>
        <dbReference type="EMBL" id="SNY74535.1"/>
    </source>
</evidence>
<dbReference type="InterPro" id="IPR029058">
    <property type="entry name" value="AB_hydrolase_fold"/>
</dbReference>
<organism evidence="7 8">
    <name type="scientific">Paractinoplanes atraurantiacus</name>
    <dbReference type="NCBI Taxonomy" id="1036182"/>
    <lineage>
        <taxon>Bacteria</taxon>
        <taxon>Bacillati</taxon>
        <taxon>Actinomycetota</taxon>
        <taxon>Actinomycetes</taxon>
        <taxon>Micromonosporales</taxon>
        <taxon>Micromonosporaceae</taxon>
        <taxon>Paractinoplanes</taxon>
    </lineage>
</organism>
<evidence type="ECO:0000256" key="2">
    <source>
        <dbReference type="PIRSR" id="PIRSR016521-1"/>
    </source>
</evidence>
<gene>
    <name evidence="7" type="ORF">SAMN05421748_15216</name>
</gene>
<comment type="similarity">
    <text evidence="1">Belongs to the C/M/P thioester hydrolase family.</text>
</comment>
<feature type="active site" description="Charge relay system" evidence="2">
    <location>
        <position position="330"/>
    </location>
</feature>
<reference evidence="7 8" key="1">
    <citation type="submission" date="2017-09" db="EMBL/GenBank/DDBJ databases">
        <authorList>
            <person name="Ehlers B."/>
            <person name="Leendertz F.H."/>
        </authorList>
    </citation>
    <scope>NUCLEOTIDE SEQUENCE [LARGE SCALE GENOMIC DNA]</scope>
    <source>
        <strain evidence="7 8">CGMCC 4.6857</strain>
    </source>
</reference>
<dbReference type="EMBL" id="OBDY01000052">
    <property type="protein sequence ID" value="SNY74535.1"/>
    <property type="molecule type" value="Genomic_DNA"/>
</dbReference>
<dbReference type="Pfam" id="PF08840">
    <property type="entry name" value="BAAT_C"/>
    <property type="match status" value="1"/>
</dbReference>
<accession>A0A285KPJ0</accession>
<evidence type="ECO:0000259" key="6">
    <source>
        <dbReference type="Pfam" id="PF08840"/>
    </source>
</evidence>
<feature type="active site" description="Charge relay system" evidence="2">
    <location>
        <position position="244"/>
    </location>
</feature>